<geneLocation type="plasmid" evidence="2">
    <name>pA681-IMP</name>
</geneLocation>
<keyword evidence="2" id="KW-0808">Transferase</keyword>
<dbReference type="Gene3D" id="1.10.8.10">
    <property type="entry name" value="DNA helicase RuvA subunit, C-terminal domain"/>
    <property type="match status" value="1"/>
</dbReference>
<accession>A0A2L1KH00</accession>
<keyword evidence="2" id="KW-0614">Plasmid</keyword>
<dbReference type="InterPro" id="IPR025981">
    <property type="entry name" value="rRNA_MeTrfase"/>
</dbReference>
<dbReference type="EMBL" id="MF344570">
    <property type="protein sequence ID" value="AVE21616.1"/>
    <property type="molecule type" value="Genomic_DNA"/>
</dbReference>
<dbReference type="SUPFAM" id="SSF53335">
    <property type="entry name" value="S-adenosyl-L-methionine-dependent methyltransferases"/>
    <property type="match status" value="1"/>
</dbReference>
<dbReference type="CARD" id="ARO:3000858">
    <property type="molecule name" value="armA"/>
    <property type="mechanism identifier" value="ARO:0001001"/>
    <property type="mechanism name" value="antibiotic target alteration"/>
</dbReference>
<dbReference type="EMBL" id="MF344571">
    <property type="protein sequence ID" value="AVE22119.1"/>
    <property type="molecule type" value="Genomic_DNA"/>
</dbReference>
<geneLocation type="plasmid" evidence="1">
    <name>p727-IMP</name>
</geneLocation>
<sequence length="322" mass="37452">MIGHGATPYRNGRVLHSVFAAALIGLVVRGAKTVVVRGKNRILTRNRKKPEMTVPIKYLTCRFFQMDKNDVVKKILESKKYENLDSDIVEKVVSISEKKYKLKEVENYSKKKLHQIWGSYYSAYPNWDKLLKKYNQGQLSIEDLLKIHSSTNERVATLNDFYTYVFGNIKHVSSILDFGCGFNPLALYQWNENEKIIYHAYDIDRAEIAFLSSIIGKLKTTIKYRFLNKESDVYKGTYDVVFLLKMLPVLKQQDVNILDFLQLFHTQNFVISFPIKSLSGKEKGMEENYQLWFESFTKGWIKILDSKVIGNELVYITSGFQK</sequence>
<reference evidence="3" key="3">
    <citation type="submission" date="2017-06" db="EMBL/GenBank/DDBJ databases">
        <title>Complete sequence of pR31014-IMP from clinical Pseudomonas aeruginosa.</title>
        <authorList>
            <person name="Yuan M."/>
            <person name="Feng J.2nd."/>
            <person name="Zhan Z.3rd."/>
            <person name="Jiang X.4th."/>
            <person name="Zhang D.5th."/>
            <person name="Chen X.6th."/>
            <person name="Zhao X."/>
            <person name="Che J."/>
            <person name="Lu J."/>
            <person name="Xu J."/>
            <person name="Li J."/>
            <person name="Zhou D."/>
        </authorList>
    </citation>
    <scope>NUCLEOTIDE SEQUENCE</scope>
    <source>
        <plasmid evidence="3">pR31014-IMP</plasmid>
    </source>
</reference>
<reference evidence="2" key="2">
    <citation type="submission" date="2017-06" db="EMBL/GenBank/DDBJ databases">
        <title>Complete sequence of pA681-IMP from clinical Pseudomonas aeruginosa.</title>
        <authorList>
            <person name="Yuan M."/>
            <person name="Feng J.2nd."/>
            <person name="Zhan Z.3rd."/>
            <person name="Jiang X.4th."/>
            <person name="Zhang D.5th."/>
            <person name="Chen X.6th."/>
            <person name="Zhao X."/>
            <person name="Che J."/>
            <person name="Lu J."/>
            <person name="Xu J."/>
            <person name="Li J."/>
            <person name="Zhou D."/>
        </authorList>
    </citation>
    <scope>NUCLEOTIDE SEQUENCE</scope>
    <source>
        <plasmid evidence="2">pA681-IMP</plasmid>
    </source>
</reference>
<proteinExistence type="predicted"/>
<keyword evidence="2" id="KW-0489">Methyltransferase</keyword>
<dbReference type="AlphaFoldDB" id="A0A2L1KH00"/>
<evidence type="ECO:0000313" key="3">
    <source>
        <dbReference type="EMBL" id="AVE22119.1"/>
    </source>
</evidence>
<reference evidence="1" key="1">
    <citation type="submission" date="2017-06" db="EMBL/GenBank/DDBJ databases">
        <title>Complete sequence of p727-IMP from clinical Pseudomonas aeruginosa.</title>
        <authorList>
            <person name="Yuan M."/>
            <person name="Feng J.2nd."/>
            <person name="Zhan Z.3rd."/>
            <person name="Jiang X.4th."/>
            <person name="Zhang D.5th."/>
            <person name="Chen X.6th."/>
            <person name="Zhao X."/>
            <person name="Che J."/>
            <person name="Lu J."/>
            <person name="Xu J."/>
            <person name="Li J."/>
            <person name="Zhou D."/>
        </authorList>
    </citation>
    <scope>NUCLEOTIDE SEQUENCE</scope>
    <source>
        <plasmid evidence="1">p727-IMP</plasmid>
    </source>
</reference>
<evidence type="ECO:0000313" key="1">
    <source>
        <dbReference type="EMBL" id="AVE20508.1"/>
    </source>
</evidence>
<name>A0A2L1KH00_PSEAI</name>
<dbReference type="EMBL" id="MF344568">
    <property type="protein sequence ID" value="AVE20508.1"/>
    <property type="molecule type" value="Genomic_DNA"/>
</dbReference>
<dbReference type="GO" id="GO:0032259">
    <property type="term" value="P:methylation"/>
    <property type="evidence" value="ECO:0007669"/>
    <property type="project" value="UniProtKB-KW"/>
</dbReference>
<protein>
    <submittedName>
        <fullName evidence="2">Ribosomal RNA methyltransferase</fullName>
    </submittedName>
</protein>
<dbReference type="InterPro" id="IPR029063">
    <property type="entry name" value="SAM-dependent_MTases_sf"/>
</dbReference>
<organism evidence="2">
    <name type="scientific">Pseudomonas aeruginosa</name>
    <dbReference type="NCBI Taxonomy" id="287"/>
    <lineage>
        <taxon>Bacteria</taxon>
        <taxon>Pseudomonadati</taxon>
        <taxon>Pseudomonadota</taxon>
        <taxon>Gammaproteobacteria</taxon>
        <taxon>Pseudomonadales</taxon>
        <taxon>Pseudomonadaceae</taxon>
        <taxon>Pseudomonas</taxon>
    </lineage>
</organism>
<dbReference type="Gene3D" id="3.40.50.150">
    <property type="entry name" value="Vaccinia Virus protein VP39"/>
    <property type="match status" value="1"/>
</dbReference>
<dbReference type="NCBIfam" id="NF000466">
    <property type="entry name" value="16S_rRNA_Rmt_gen"/>
    <property type="match status" value="1"/>
</dbReference>
<dbReference type="GO" id="GO:0008168">
    <property type="term" value="F:methyltransferase activity"/>
    <property type="evidence" value="ECO:0007669"/>
    <property type="project" value="UniProtKB-KW"/>
</dbReference>
<evidence type="ECO:0000313" key="2">
    <source>
        <dbReference type="EMBL" id="AVE21616.1"/>
    </source>
</evidence>
<dbReference type="Pfam" id="PF07091">
    <property type="entry name" value="FmrO"/>
    <property type="match status" value="1"/>
</dbReference>
<geneLocation type="plasmid" evidence="3">
    <name>pR31014-IMP</name>
</geneLocation>